<dbReference type="InterPro" id="IPR041739">
    <property type="entry name" value="G5K_ProB"/>
</dbReference>
<evidence type="ECO:0000256" key="4">
    <source>
        <dbReference type="ARBA" id="ARBA00022679"/>
    </source>
</evidence>
<keyword evidence="3" id="KW-0641">Proline biosynthesis</keyword>
<keyword evidence="6" id="KW-0418">Kinase</keyword>
<dbReference type="InterPro" id="IPR019797">
    <property type="entry name" value="Glutamate_5-kinase_CS"/>
</dbReference>
<comment type="caution">
    <text evidence="9">The sequence shown here is derived from an EMBL/GenBank/DDBJ whole genome shotgun (WGS) entry which is preliminary data.</text>
</comment>
<dbReference type="InterPro" id="IPR001048">
    <property type="entry name" value="Asp/Glu/Uridylate_kinase"/>
</dbReference>
<dbReference type="PROSITE" id="PS50890">
    <property type="entry name" value="PUA"/>
    <property type="match status" value="1"/>
</dbReference>
<keyword evidence="4 9" id="KW-0808">Transferase</keyword>
<dbReference type="InterPro" id="IPR015947">
    <property type="entry name" value="PUA-like_sf"/>
</dbReference>
<dbReference type="PANTHER" id="PTHR43654:SF1">
    <property type="entry name" value="ISOPENTENYL PHOSPHATE KINASE"/>
    <property type="match status" value="1"/>
</dbReference>
<dbReference type="EC" id="2.7.2.11" evidence="9"/>
<dbReference type="EMBL" id="JACPSX010000033">
    <property type="protein sequence ID" value="MBI3013836.1"/>
    <property type="molecule type" value="Genomic_DNA"/>
</dbReference>
<dbReference type="InterPro" id="IPR005715">
    <property type="entry name" value="Glu_5kinase/COase_Synthase"/>
</dbReference>
<dbReference type="InterPro" id="IPR002478">
    <property type="entry name" value="PUA"/>
</dbReference>
<feature type="non-terminal residue" evidence="9">
    <location>
        <position position="382"/>
    </location>
</feature>
<dbReference type="SMART" id="SM00359">
    <property type="entry name" value="PUA"/>
    <property type="match status" value="1"/>
</dbReference>
<name>A0A932GMF7_UNCTE</name>
<protein>
    <submittedName>
        <fullName evidence="9">Glutamate 5-kinase</fullName>
        <ecNumber evidence="9">2.7.2.11</ecNumber>
    </submittedName>
</protein>
<gene>
    <name evidence="9" type="primary">proB</name>
    <name evidence="9" type="ORF">HYY65_01940</name>
</gene>
<dbReference type="FunFam" id="3.40.1160.10:FF:000018">
    <property type="entry name" value="Glutamate 5-kinase"/>
    <property type="match status" value="1"/>
</dbReference>
<feature type="domain" description="PUA" evidence="8">
    <location>
        <begin position="296"/>
        <end position="379"/>
    </location>
</feature>
<reference evidence="9" key="1">
    <citation type="submission" date="2020-07" db="EMBL/GenBank/DDBJ databases">
        <title>Huge and variable diversity of episymbiotic CPR bacteria and DPANN archaea in groundwater ecosystems.</title>
        <authorList>
            <person name="He C.Y."/>
            <person name="Keren R."/>
            <person name="Whittaker M."/>
            <person name="Farag I.F."/>
            <person name="Doudna J."/>
            <person name="Cate J.H.D."/>
            <person name="Banfield J.F."/>
        </authorList>
    </citation>
    <scope>NUCLEOTIDE SEQUENCE</scope>
    <source>
        <strain evidence="9">NC_groundwater_717_Ag_S-0.2um_59_8</strain>
    </source>
</reference>
<evidence type="ECO:0000259" key="8">
    <source>
        <dbReference type="SMART" id="SM00359"/>
    </source>
</evidence>
<organism evidence="9 10">
    <name type="scientific">Tectimicrobiota bacterium</name>
    <dbReference type="NCBI Taxonomy" id="2528274"/>
    <lineage>
        <taxon>Bacteria</taxon>
        <taxon>Pseudomonadati</taxon>
        <taxon>Nitrospinota/Tectimicrobiota group</taxon>
        <taxon>Candidatus Tectimicrobiota</taxon>
    </lineage>
</organism>
<evidence type="ECO:0000256" key="7">
    <source>
        <dbReference type="ARBA" id="ARBA00022840"/>
    </source>
</evidence>
<sequence length="382" mass="41327">MSASDDRKGNDSRFRERLRNHGIRRIVVKIGSSILALPNQGLNTATIESISSQIASLREDGVEILLVSSGAIASGILKLGLKEPPRTLPLKQAVAAAGQSHLIRAYEKFFEAHDTHVAQILLTHEDLRDRRRYLNARTTLLTLIELGTIPIINENDTVAVDEIRFGDNDTLSAQVASLMDADLLLILTDTDGLYDTDPGAGGNPRLISSVPEVTAEVEQLAGARPGVLGTGGMVTKIRAAKAMSQAGGFTVIANGREEGIITRVLSGELVGTLFLPTEKPLRSRKHWILHTLRPRGEITVDDGAKEALVRHGKSLLPSGVVDVRGSFTFGDAVSCLGQDLREFARGLVNYSARDLAKIKGAHTDSIESILGRKDYDEVIHRD</sequence>
<dbReference type="GO" id="GO:0005829">
    <property type="term" value="C:cytosol"/>
    <property type="evidence" value="ECO:0007669"/>
    <property type="project" value="TreeGrafter"/>
</dbReference>
<dbReference type="Pfam" id="PF01472">
    <property type="entry name" value="PUA"/>
    <property type="match status" value="1"/>
</dbReference>
<dbReference type="GO" id="GO:0003723">
    <property type="term" value="F:RNA binding"/>
    <property type="evidence" value="ECO:0007669"/>
    <property type="project" value="InterPro"/>
</dbReference>
<dbReference type="PRINTS" id="PR00474">
    <property type="entry name" value="GLU5KINASE"/>
</dbReference>
<dbReference type="Proteomes" id="UP000741360">
    <property type="component" value="Unassembled WGS sequence"/>
</dbReference>
<evidence type="ECO:0000313" key="9">
    <source>
        <dbReference type="EMBL" id="MBI3013836.1"/>
    </source>
</evidence>
<dbReference type="AlphaFoldDB" id="A0A932GMF7"/>
<evidence type="ECO:0000256" key="5">
    <source>
        <dbReference type="ARBA" id="ARBA00022741"/>
    </source>
</evidence>
<dbReference type="CDD" id="cd04242">
    <property type="entry name" value="AAK_G5K_ProB"/>
    <property type="match status" value="1"/>
</dbReference>
<evidence type="ECO:0000256" key="3">
    <source>
        <dbReference type="ARBA" id="ARBA00022650"/>
    </source>
</evidence>
<dbReference type="SUPFAM" id="SSF88697">
    <property type="entry name" value="PUA domain-like"/>
    <property type="match status" value="1"/>
</dbReference>
<dbReference type="InterPro" id="IPR036393">
    <property type="entry name" value="AceGlu_kinase-like_sf"/>
</dbReference>
<keyword evidence="5" id="KW-0547">Nucleotide-binding</keyword>
<keyword evidence="1" id="KW-0963">Cytoplasm</keyword>
<dbReference type="CDD" id="cd21157">
    <property type="entry name" value="PUA_G5K"/>
    <property type="match status" value="1"/>
</dbReference>
<dbReference type="PANTHER" id="PTHR43654">
    <property type="entry name" value="GLUTAMATE 5-KINASE"/>
    <property type="match status" value="1"/>
</dbReference>
<dbReference type="InterPro" id="IPR001057">
    <property type="entry name" value="Glu/AcGlu_kinase"/>
</dbReference>
<dbReference type="NCBIfam" id="TIGR01027">
    <property type="entry name" value="proB"/>
    <property type="match status" value="1"/>
</dbReference>
<keyword evidence="2" id="KW-0028">Amino-acid biosynthesis</keyword>
<dbReference type="GO" id="GO:0005524">
    <property type="term" value="F:ATP binding"/>
    <property type="evidence" value="ECO:0007669"/>
    <property type="project" value="UniProtKB-KW"/>
</dbReference>
<dbReference type="Gene3D" id="3.40.1160.10">
    <property type="entry name" value="Acetylglutamate kinase-like"/>
    <property type="match status" value="2"/>
</dbReference>
<evidence type="ECO:0000313" key="10">
    <source>
        <dbReference type="Proteomes" id="UP000741360"/>
    </source>
</evidence>
<dbReference type="HAMAP" id="MF_00456">
    <property type="entry name" value="ProB"/>
    <property type="match status" value="1"/>
</dbReference>
<dbReference type="GO" id="GO:0008652">
    <property type="term" value="P:amino acid biosynthetic process"/>
    <property type="evidence" value="ECO:0007669"/>
    <property type="project" value="UniProtKB-KW"/>
</dbReference>
<proteinExistence type="inferred from homology"/>
<accession>A0A932GMF7</accession>
<dbReference type="GO" id="GO:0004349">
    <property type="term" value="F:glutamate 5-kinase activity"/>
    <property type="evidence" value="ECO:0007669"/>
    <property type="project" value="UniProtKB-EC"/>
</dbReference>
<evidence type="ECO:0000256" key="6">
    <source>
        <dbReference type="ARBA" id="ARBA00022777"/>
    </source>
</evidence>
<dbReference type="PROSITE" id="PS00902">
    <property type="entry name" value="GLUTAMATE_5_KINASE"/>
    <property type="match status" value="1"/>
</dbReference>
<dbReference type="InterPro" id="IPR011529">
    <property type="entry name" value="Glu_5kinase"/>
</dbReference>
<dbReference type="SUPFAM" id="SSF53633">
    <property type="entry name" value="Carbamate kinase-like"/>
    <property type="match status" value="1"/>
</dbReference>
<dbReference type="Pfam" id="PF00696">
    <property type="entry name" value="AA_kinase"/>
    <property type="match status" value="1"/>
</dbReference>
<evidence type="ECO:0000256" key="1">
    <source>
        <dbReference type="ARBA" id="ARBA00022490"/>
    </source>
</evidence>
<dbReference type="Gene3D" id="2.30.130.10">
    <property type="entry name" value="PUA domain"/>
    <property type="match status" value="1"/>
</dbReference>
<evidence type="ECO:0000256" key="2">
    <source>
        <dbReference type="ARBA" id="ARBA00022605"/>
    </source>
</evidence>
<dbReference type="FunFam" id="2.30.130.10:FF:000007">
    <property type="entry name" value="Glutamate 5-kinase"/>
    <property type="match status" value="1"/>
</dbReference>
<keyword evidence="7" id="KW-0067">ATP-binding</keyword>
<dbReference type="InterPro" id="IPR036974">
    <property type="entry name" value="PUA_sf"/>
</dbReference>
<dbReference type="PIRSF" id="PIRSF000729">
    <property type="entry name" value="GK"/>
    <property type="match status" value="1"/>
</dbReference>